<keyword evidence="2" id="KW-0378">Hydrolase</keyword>
<evidence type="ECO:0000256" key="1">
    <source>
        <dbReference type="ARBA" id="ARBA00007623"/>
    </source>
</evidence>
<feature type="active site" evidence="2">
    <location>
        <position position="456"/>
    </location>
</feature>
<dbReference type="GO" id="GO:0004198">
    <property type="term" value="F:calcium-dependent cysteine-type endopeptidase activity"/>
    <property type="evidence" value="ECO:0007669"/>
    <property type="project" value="InterPro"/>
</dbReference>
<protein>
    <submittedName>
        <fullName evidence="4">Calpain family cysteine protease</fullName>
    </submittedName>
</protein>
<evidence type="ECO:0000256" key="2">
    <source>
        <dbReference type="PROSITE-ProRule" id="PRU00239"/>
    </source>
</evidence>
<feature type="active site" evidence="2">
    <location>
        <position position="472"/>
    </location>
</feature>
<dbReference type="PROSITE" id="PS00139">
    <property type="entry name" value="THIOL_PROTEASE_CYS"/>
    <property type="match status" value="1"/>
</dbReference>
<dbReference type="Pfam" id="PF00648">
    <property type="entry name" value="Peptidase_C2"/>
    <property type="match status" value="1"/>
</dbReference>
<feature type="domain" description="Calpain catalytic" evidence="3">
    <location>
        <begin position="230"/>
        <end position="476"/>
    </location>
</feature>
<dbReference type="PROSITE" id="PS50203">
    <property type="entry name" value="CALPAIN_CAT"/>
    <property type="match status" value="1"/>
</dbReference>
<dbReference type="Gene3D" id="3.90.70.10">
    <property type="entry name" value="Cysteine proteinases"/>
    <property type="match status" value="1"/>
</dbReference>
<dbReference type="InterPro" id="IPR001300">
    <property type="entry name" value="Peptidase_C2_calpain_cat"/>
</dbReference>
<dbReference type="PANTHER" id="PTHR10183:SF423">
    <property type="entry name" value="LEUCINE-RICH REPEAT PROTEIN (LRRP)"/>
    <property type="match status" value="1"/>
</dbReference>
<dbReference type="InterPro" id="IPR000169">
    <property type="entry name" value="Pept_cys_AS"/>
</dbReference>
<feature type="active site" evidence="2">
    <location>
        <position position="289"/>
    </location>
</feature>
<dbReference type="GO" id="GO:0006508">
    <property type="term" value="P:proteolysis"/>
    <property type="evidence" value="ECO:0007669"/>
    <property type="project" value="UniProtKB-KW"/>
</dbReference>
<dbReference type="STRING" id="1176198.SAMN05444716_104637"/>
<organism evidence="4 5">
    <name type="scientific">Streptomyces harbinensis</name>
    <dbReference type="NCBI Taxonomy" id="1176198"/>
    <lineage>
        <taxon>Bacteria</taxon>
        <taxon>Bacillati</taxon>
        <taxon>Actinomycetota</taxon>
        <taxon>Actinomycetes</taxon>
        <taxon>Kitasatosporales</taxon>
        <taxon>Streptomycetaceae</taxon>
        <taxon>Streptomyces</taxon>
    </lineage>
</organism>
<dbReference type="EMBL" id="FPAB01000004">
    <property type="protein sequence ID" value="SFS88246.1"/>
    <property type="molecule type" value="Genomic_DNA"/>
</dbReference>
<evidence type="ECO:0000313" key="4">
    <source>
        <dbReference type="EMBL" id="SFS88246.1"/>
    </source>
</evidence>
<dbReference type="Proteomes" id="UP000198873">
    <property type="component" value="Unassembled WGS sequence"/>
</dbReference>
<evidence type="ECO:0000313" key="5">
    <source>
        <dbReference type="Proteomes" id="UP000198873"/>
    </source>
</evidence>
<accession>A0A1I6TGF6</accession>
<proteinExistence type="inferred from homology"/>
<reference evidence="5" key="1">
    <citation type="submission" date="2016-10" db="EMBL/GenBank/DDBJ databases">
        <authorList>
            <person name="Varghese N."/>
            <person name="Submissions S."/>
        </authorList>
    </citation>
    <scope>NUCLEOTIDE SEQUENCE [LARGE SCALE GENOMIC DNA]</scope>
    <source>
        <strain evidence="5">CGMCC 4.7047</strain>
    </source>
</reference>
<comment type="similarity">
    <text evidence="1">Belongs to the peptidase C2 family.</text>
</comment>
<sequence>MTFRGFDIERLGQLSTHLSELSGGAHDLHRELREVLREAGEHLDNEPATRDPALSSVLGWGGIGGLFSAYVSLPGSLAGSLERTAGEIDRRREQIDGCRDLADAGYRIPDRLLFADEDPPNAEDIEEALTALEGLDGQDFGSNGNRDELERIMSQLDGLTAVELDLFVAKVPPADLERYNDLLTDEETGFWSLITREQNGIPEDQRRDHLSGLLAAVDKRNLDKLVNAFPWVQPDFTSTDAYLMGENSQNGESANGMRWGVPTDPLFAPDGTGAFVSAADISQGRFGDCWYIASLTAITQTDPQFIQDGLRQNPNGTVDVRIWDEHGNLRWVTVTPELPMDENGNPMSAYGNGETWPAYYEKAFALMYGEDQGGAPDGYQDDPAFDRAERGTYGAIEWDFTEQAPPYLTGNESESIGDGFSDMRDAFNSGQPVIVATGTDGDDIPEEWGNSFSTRHVYYVKGFEDGKVILGNPWGDRYPPLEVTEEQYERYFNSAQALTVPK</sequence>
<keyword evidence="5" id="KW-1185">Reference proteome</keyword>
<dbReference type="AlphaFoldDB" id="A0A1I6TGF6"/>
<dbReference type="SMART" id="SM00230">
    <property type="entry name" value="CysPc"/>
    <property type="match status" value="1"/>
</dbReference>
<dbReference type="SUPFAM" id="SSF54001">
    <property type="entry name" value="Cysteine proteinases"/>
    <property type="match status" value="1"/>
</dbReference>
<dbReference type="RefSeq" id="WP_026047848.1">
    <property type="nucleotide sequence ID" value="NZ_CP054938.1"/>
</dbReference>
<keyword evidence="2" id="KW-0788">Thiol protease</keyword>
<gene>
    <name evidence="4" type="ORF">SAMN05444716_104637</name>
</gene>
<name>A0A1I6TGF6_9ACTN</name>
<dbReference type="InterPro" id="IPR038765">
    <property type="entry name" value="Papain-like_cys_pep_sf"/>
</dbReference>
<dbReference type="PANTHER" id="PTHR10183">
    <property type="entry name" value="CALPAIN"/>
    <property type="match status" value="1"/>
</dbReference>
<evidence type="ECO:0000259" key="3">
    <source>
        <dbReference type="PROSITE" id="PS50203"/>
    </source>
</evidence>
<keyword evidence="2 4" id="KW-0645">Protease</keyword>
<dbReference type="InterPro" id="IPR022684">
    <property type="entry name" value="Calpain_cysteine_protease"/>
</dbReference>